<feature type="transmembrane region" description="Helical" evidence="5">
    <location>
        <begin position="140"/>
        <end position="160"/>
    </location>
</feature>
<organism evidence="7 8">
    <name type="scientific">Spirochaeta isovalerica</name>
    <dbReference type="NCBI Taxonomy" id="150"/>
    <lineage>
        <taxon>Bacteria</taxon>
        <taxon>Pseudomonadati</taxon>
        <taxon>Spirochaetota</taxon>
        <taxon>Spirochaetia</taxon>
        <taxon>Spirochaetales</taxon>
        <taxon>Spirochaetaceae</taxon>
        <taxon>Spirochaeta</taxon>
    </lineage>
</organism>
<evidence type="ECO:0000256" key="5">
    <source>
        <dbReference type="SAM" id="Phobius"/>
    </source>
</evidence>
<dbReference type="InterPro" id="IPR005829">
    <property type="entry name" value="Sugar_transporter_CS"/>
</dbReference>
<dbReference type="PROSITE" id="PS50850">
    <property type="entry name" value="MFS"/>
    <property type="match status" value="1"/>
</dbReference>
<dbReference type="PROSITE" id="PS00216">
    <property type="entry name" value="SUGAR_TRANSPORT_1"/>
    <property type="match status" value="1"/>
</dbReference>
<dbReference type="InterPro" id="IPR020846">
    <property type="entry name" value="MFS_dom"/>
</dbReference>
<reference evidence="7 8" key="1">
    <citation type="submission" date="2020-08" db="EMBL/GenBank/DDBJ databases">
        <title>Genomic Encyclopedia of Type Strains, Phase IV (KMG-IV): sequencing the most valuable type-strain genomes for metagenomic binning, comparative biology and taxonomic classification.</title>
        <authorList>
            <person name="Goeker M."/>
        </authorList>
    </citation>
    <scope>NUCLEOTIDE SEQUENCE [LARGE SCALE GENOMIC DNA]</scope>
    <source>
        <strain evidence="7 8">DSM 2461</strain>
    </source>
</reference>
<feature type="domain" description="Major facilitator superfamily (MFS) profile" evidence="6">
    <location>
        <begin position="6"/>
        <end position="413"/>
    </location>
</feature>
<feature type="transmembrane region" description="Helical" evidence="5">
    <location>
        <begin position="268"/>
        <end position="291"/>
    </location>
</feature>
<feature type="transmembrane region" description="Helical" evidence="5">
    <location>
        <begin position="322"/>
        <end position="338"/>
    </location>
</feature>
<dbReference type="InterPro" id="IPR011701">
    <property type="entry name" value="MFS"/>
</dbReference>
<keyword evidence="4 5" id="KW-0472">Membrane</keyword>
<dbReference type="PANTHER" id="PTHR23530:SF1">
    <property type="entry name" value="PERMEASE, MAJOR FACILITATOR SUPERFAMILY-RELATED"/>
    <property type="match status" value="1"/>
</dbReference>
<feature type="transmembrane region" description="Helical" evidence="5">
    <location>
        <begin position="172"/>
        <end position="195"/>
    </location>
</feature>
<dbReference type="Proteomes" id="UP000587760">
    <property type="component" value="Unassembled WGS sequence"/>
</dbReference>
<dbReference type="SUPFAM" id="SSF103473">
    <property type="entry name" value="MFS general substrate transporter"/>
    <property type="match status" value="1"/>
</dbReference>
<proteinExistence type="predicted"/>
<dbReference type="GO" id="GO:0022857">
    <property type="term" value="F:transmembrane transporter activity"/>
    <property type="evidence" value="ECO:0007669"/>
    <property type="project" value="InterPro"/>
</dbReference>
<dbReference type="Pfam" id="PF07690">
    <property type="entry name" value="MFS_1"/>
    <property type="match status" value="2"/>
</dbReference>
<dbReference type="Gene3D" id="1.20.1250.20">
    <property type="entry name" value="MFS general substrate transporter like domains"/>
    <property type="match status" value="1"/>
</dbReference>
<dbReference type="InterPro" id="IPR053160">
    <property type="entry name" value="MFS_DHA3_Transporter"/>
</dbReference>
<feature type="transmembrane region" description="Helical" evidence="5">
    <location>
        <begin position="39"/>
        <end position="60"/>
    </location>
</feature>
<dbReference type="AlphaFoldDB" id="A0A841RDJ0"/>
<feature type="transmembrane region" description="Helical" evidence="5">
    <location>
        <begin position="95"/>
        <end position="119"/>
    </location>
</feature>
<protein>
    <submittedName>
        <fullName evidence="7">MFS family permease</fullName>
    </submittedName>
</protein>
<evidence type="ECO:0000256" key="4">
    <source>
        <dbReference type="ARBA" id="ARBA00023136"/>
    </source>
</evidence>
<feature type="transmembrane region" description="Helical" evidence="5">
    <location>
        <begin position="12"/>
        <end position="33"/>
    </location>
</feature>
<evidence type="ECO:0000313" key="8">
    <source>
        <dbReference type="Proteomes" id="UP000587760"/>
    </source>
</evidence>
<evidence type="ECO:0000313" key="7">
    <source>
        <dbReference type="EMBL" id="MBB6480919.1"/>
    </source>
</evidence>
<comment type="subcellular location">
    <subcellularLocation>
        <location evidence="1">Membrane</location>
        <topology evidence="1">Multi-pass membrane protein</topology>
    </subcellularLocation>
</comment>
<dbReference type="PANTHER" id="PTHR23530">
    <property type="entry name" value="TRANSPORT PROTEIN-RELATED"/>
    <property type="match status" value="1"/>
</dbReference>
<dbReference type="RefSeq" id="WP_184747163.1">
    <property type="nucleotide sequence ID" value="NZ_JACHGJ010000004.1"/>
</dbReference>
<feature type="transmembrane region" description="Helical" evidence="5">
    <location>
        <begin position="359"/>
        <end position="382"/>
    </location>
</feature>
<gene>
    <name evidence="7" type="ORF">HNR50_002592</name>
</gene>
<comment type="caution">
    <text evidence="7">The sequence shown here is derived from an EMBL/GenBank/DDBJ whole genome shotgun (WGS) entry which is preliminary data.</text>
</comment>
<evidence type="ECO:0000259" key="6">
    <source>
        <dbReference type="PROSITE" id="PS50850"/>
    </source>
</evidence>
<feature type="transmembrane region" description="Helical" evidence="5">
    <location>
        <begin position="388"/>
        <end position="408"/>
    </location>
</feature>
<keyword evidence="8" id="KW-1185">Reference proteome</keyword>
<evidence type="ECO:0000256" key="3">
    <source>
        <dbReference type="ARBA" id="ARBA00022989"/>
    </source>
</evidence>
<dbReference type="InterPro" id="IPR036259">
    <property type="entry name" value="MFS_trans_sf"/>
</dbReference>
<dbReference type="GO" id="GO:0016020">
    <property type="term" value="C:membrane"/>
    <property type="evidence" value="ECO:0007669"/>
    <property type="project" value="UniProtKB-SubCell"/>
</dbReference>
<keyword evidence="2 5" id="KW-0812">Transmembrane</keyword>
<evidence type="ECO:0000256" key="2">
    <source>
        <dbReference type="ARBA" id="ARBA00022692"/>
    </source>
</evidence>
<feature type="transmembrane region" description="Helical" evidence="5">
    <location>
        <begin position="230"/>
        <end position="248"/>
    </location>
</feature>
<sequence>MTMKKLRLLASWNMSFHWFTLGIIIPVMTLFLLEKGLSLAQVGITFASYGAATVLLELPTGGLADALGRKKVYIYSLLFQITGALLVLFVNSLPALMICFIFQGVARSLSSGTMDAHFIDEFYRIDPVVNLQKEMARIGTFIPLGLGIGSLLGGFIPMALGKWTSQGIFNSVYASNYIIFIIALIVQLITTSLLVHEKQPDGEEAGLAAGFRKIPEVVGTSVKYGLGHPVLLLLLLATFAWGFSISGLEQLWQPRVQAIAGDGTGSWIYGLLTTGYFLAASVGSLVSIPFCRLFGDRYHLALFTARTLMGSLYFILAYQSGLIPFAFFYFTLFLFNGVQSSPESSIFNESVPSEKRSTLLSFSSLFMQTGGIAGSVALAFLAETYYIGRAWIVASIVIILSAALYLLIPYYQKKHAGGLNSEF</sequence>
<name>A0A841RDJ0_9SPIO</name>
<keyword evidence="3 5" id="KW-1133">Transmembrane helix</keyword>
<accession>A0A841RDJ0</accession>
<evidence type="ECO:0000256" key="1">
    <source>
        <dbReference type="ARBA" id="ARBA00004141"/>
    </source>
</evidence>
<dbReference type="EMBL" id="JACHGJ010000004">
    <property type="protein sequence ID" value="MBB6480919.1"/>
    <property type="molecule type" value="Genomic_DNA"/>
</dbReference>